<proteinExistence type="predicted"/>
<evidence type="ECO:0000313" key="1">
    <source>
        <dbReference type="EMBL" id="MFC6762337.1"/>
    </source>
</evidence>
<name>A0ABW2BA29_9RHOB</name>
<reference evidence="2" key="1">
    <citation type="journal article" date="2019" name="Int. J. Syst. Evol. Microbiol.">
        <title>The Global Catalogue of Microorganisms (GCM) 10K type strain sequencing project: providing services to taxonomists for standard genome sequencing and annotation.</title>
        <authorList>
            <consortium name="The Broad Institute Genomics Platform"/>
            <consortium name="The Broad Institute Genome Sequencing Center for Infectious Disease"/>
            <person name="Wu L."/>
            <person name="Ma J."/>
        </authorList>
    </citation>
    <scope>NUCLEOTIDE SEQUENCE [LARGE SCALE GENOMIC DNA]</scope>
    <source>
        <strain evidence="2">CCUG 66188</strain>
    </source>
</reference>
<keyword evidence="2" id="KW-1185">Reference proteome</keyword>
<gene>
    <name evidence="1" type="ORF">ACFQFQ_26920</name>
</gene>
<accession>A0ABW2BA29</accession>
<dbReference type="EMBL" id="JBHSWG010000004">
    <property type="protein sequence ID" value="MFC6762337.1"/>
    <property type="molecule type" value="Genomic_DNA"/>
</dbReference>
<protein>
    <submittedName>
        <fullName evidence="1">Uncharacterized protein</fullName>
    </submittedName>
</protein>
<sequence>MSVPVLKDILRQHAEEAAHLWCVYDWHLLHPDENPDMDEERLARLVDRLDAHLDGLRVAGKHGQRIAQDRYEEFPEAGELFVLRMLQPAAAKMTVETLDLDAVRSYLASKLPSAS</sequence>
<comment type="caution">
    <text evidence="1">The sequence shown here is derived from an EMBL/GenBank/DDBJ whole genome shotgun (WGS) entry which is preliminary data.</text>
</comment>
<dbReference type="Proteomes" id="UP001596353">
    <property type="component" value="Unassembled WGS sequence"/>
</dbReference>
<organism evidence="1 2">
    <name type="scientific">Sulfitobacter porphyrae</name>
    <dbReference type="NCBI Taxonomy" id="1246864"/>
    <lineage>
        <taxon>Bacteria</taxon>
        <taxon>Pseudomonadati</taxon>
        <taxon>Pseudomonadota</taxon>
        <taxon>Alphaproteobacteria</taxon>
        <taxon>Rhodobacterales</taxon>
        <taxon>Roseobacteraceae</taxon>
        <taxon>Sulfitobacter</taxon>
    </lineage>
</organism>
<evidence type="ECO:0000313" key="2">
    <source>
        <dbReference type="Proteomes" id="UP001596353"/>
    </source>
</evidence>